<dbReference type="AlphaFoldDB" id="A0A1N6EJ74"/>
<dbReference type="GO" id="GO:0009279">
    <property type="term" value="C:cell outer membrane"/>
    <property type="evidence" value="ECO:0007669"/>
    <property type="project" value="UniProtKB-SubCell"/>
</dbReference>
<dbReference type="InterPro" id="IPR036942">
    <property type="entry name" value="Beta-barrel_TonB_sf"/>
</dbReference>
<keyword evidence="6 7" id="KW-0998">Cell outer membrane</keyword>
<evidence type="ECO:0000256" key="7">
    <source>
        <dbReference type="PROSITE-ProRule" id="PRU01360"/>
    </source>
</evidence>
<keyword evidence="5 7" id="KW-0472">Membrane</keyword>
<evidence type="ECO:0000256" key="4">
    <source>
        <dbReference type="ARBA" id="ARBA00022692"/>
    </source>
</evidence>
<dbReference type="FunFam" id="2.170.130.10:FF:000008">
    <property type="entry name" value="SusC/RagA family TonB-linked outer membrane protein"/>
    <property type="match status" value="1"/>
</dbReference>
<dbReference type="Gene3D" id="2.170.130.10">
    <property type="entry name" value="TonB-dependent receptor, plug domain"/>
    <property type="match status" value="1"/>
</dbReference>
<evidence type="ECO:0000259" key="8">
    <source>
        <dbReference type="Pfam" id="PF07715"/>
    </source>
</evidence>
<evidence type="ECO:0000313" key="9">
    <source>
        <dbReference type="EMBL" id="SIN83011.1"/>
    </source>
</evidence>
<evidence type="ECO:0000256" key="1">
    <source>
        <dbReference type="ARBA" id="ARBA00004571"/>
    </source>
</evidence>
<keyword evidence="3 7" id="KW-1134">Transmembrane beta strand</keyword>
<dbReference type="NCBIfam" id="TIGR04056">
    <property type="entry name" value="OMP_RagA_SusC"/>
    <property type="match status" value="1"/>
</dbReference>
<keyword evidence="2 7" id="KW-0813">Transport</keyword>
<dbReference type="Pfam" id="PF07715">
    <property type="entry name" value="Plug"/>
    <property type="match status" value="1"/>
</dbReference>
<keyword evidence="4 7" id="KW-0812">Transmembrane</keyword>
<dbReference type="Proteomes" id="UP000185207">
    <property type="component" value="Unassembled WGS sequence"/>
</dbReference>
<dbReference type="Gene3D" id="2.40.170.20">
    <property type="entry name" value="TonB-dependent receptor, beta-barrel domain"/>
    <property type="match status" value="1"/>
</dbReference>
<dbReference type="Pfam" id="PF13715">
    <property type="entry name" value="CarbopepD_reg_2"/>
    <property type="match status" value="1"/>
</dbReference>
<reference evidence="10" key="1">
    <citation type="submission" date="2016-11" db="EMBL/GenBank/DDBJ databases">
        <authorList>
            <person name="Varghese N."/>
            <person name="Submissions S."/>
        </authorList>
    </citation>
    <scope>NUCLEOTIDE SEQUENCE [LARGE SCALE GENOMIC DNA]</scope>
    <source>
        <strain evidence="10">DSM 27623</strain>
    </source>
</reference>
<name>A0A1N6EJ74_9FLAO</name>
<evidence type="ECO:0000256" key="5">
    <source>
        <dbReference type="ARBA" id="ARBA00023136"/>
    </source>
</evidence>
<gene>
    <name evidence="9" type="ORF">SAMN05444409_0663</name>
</gene>
<evidence type="ECO:0000256" key="6">
    <source>
        <dbReference type="ARBA" id="ARBA00023237"/>
    </source>
</evidence>
<dbReference type="SUPFAM" id="SSF49464">
    <property type="entry name" value="Carboxypeptidase regulatory domain-like"/>
    <property type="match status" value="1"/>
</dbReference>
<dbReference type="InterPro" id="IPR023997">
    <property type="entry name" value="TonB-dep_OMP_SusC/RagA_CS"/>
</dbReference>
<dbReference type="STRING" id="1416779.SAMN05444409_0663"/>
<accession>A0A1N6EJ74</accession>
<dbReference type="OrthoDB" id="9768177at2"/>
<dbReference type="InterPro" id="IPR012910">
    <property type="entry name" value="Plug_dom"/>
</dbReference>
<evidence type="ECO:0000313" key="10">
    <source>
        <dbReference type="Proteomes" id="UP000185207"/>
    </source>
</evidence>
<dbReference type="InterPro" id="IPR039426">
    <property type="entry name" value="TonB-dep_rcpt-like"/>
</dbReference>
<proteinExistence type="inferred from homology"/>
<keyword evidence="10" id="KW-1185">Reference proteome</keyword>
<dbReference type="InterPro" id="IPR023996">
    <property type="entry name" value="TonB-dep_OMP_SusC/RagA"/>
</dbReference>
<feature type="domain" description="TonB-dependent receptor plug" evidence="8">
    <location>
        <begin position="127"/>
        <end position="234"/>
    </location>
</feature>
<organism evidence="9 10">
    <name type="scientific">Epilithonimonas zeae</name>
    <dbReference type="NCBI Taxonomy" id="1416779"/>
    <lineage>
        <taxon>Bacteria</taxon>
        <taxon>Pseudomonadati</taxon>
        <taxon>Bacteroidota</taxon>
        <taxon>Flavobacteriia</taxon>
        <taxon>Flavobacteriales</taxon>
        <taxon>Weeksellaceae</taxon>
        <taxon>Chryseobacterium group</taxon>
        <taxon>Epilithonimonas</taxon>
    </lineage>
</organism>
<sequence>MSGLKLGIQSAFIKTTIASVFLLPAFGLAQELIKVSGKITSDQNKPVQNVEVTVRNSKFSTMTNKAGQYELNVPKNATLVIRSKGFEEQEVEVNGRTSINVSLAKFDGSKEKAIDEVVLVGYTTVSKKDVTNSVASVKGDQLNDMPVNSAAEAIQGRMAGVQVTFGEGSPGSDPEIKVRGGTSITQDNAPLYIVDGIQMDNALSLISPKEIESIEVLKDASSTSIYGARGANGVVLITTKSGRKNAKTTVNYNGYTGVRTIAKKLDVMSPYDFVLYQYELYNRDGDSQLHDKFISLYGNYEEIRDAEGRIIDPGINRYKTIQTRDWQEEVFGKEAFNFTHNLNISGGNTNSAFTLSLNHVEEDGIMINSGYKRNMANFKYDFDISKKLKVGVTARYSQTFINGAGTATAGSQSTNRLRNVIRYRPFENGLGTGTGSDEFDTDDFAVTNLVNPVLLSNNEIKYNNADNLFLNGVITYNISKDLTFKSVIGYVQNDQEIQQFSGPKTYLSRIYSDMSVVQLTSNQSRRITNTNTLAYKKKIGNHKMDFLLGQEIVKTDGNKTDMTIRWLPTSMDANQAFANIILAAPPAGMVQDAPYAGVLPPYRLASFFARANYIYNNKYIATLSIRRDGSNSFGPANRWANFPSASLAWKIGEENFLKDSKIVNDLKLRVGYGQSGNDRIAAFLFDTFYNPSSTYGYTGGVGIITGAAAGNIKANKNIKWEATVSKNAGLDFTLFNKRVYGAIDAYITDTKDLLLLAKIPQTSGYEYEYQNSGKTQNKGLEFSLGAIIVGNENFTWKTDFNLAANRNMIKSLGSVTQSGTDFYLQPSGWVNNLFDFKVQINQPVGMFYGYVTEGRYEVSDFDFNPTNNTYKLKDGIPTTSSVALGNRAAQPGDLKLRDINGDGIIDNKDQTVLGNAQPKFYGGFNQTFKYKNFDMSLFFNFSVGNKVYNANKIEFTTKYQYTDQNMLGDMANRWRWFNDEGMKVTDPTALAALNANTTMWTPTGGNYFLHSYAIEDGSFLRLNNVTIGYSLSKDALKAIGITNLRLYATANNVFTITGYSGYDPEVSTRKSTLTPAVDYAAFPRSRFFLTGIDVTF</sequence>
<dbReference type="EMBL" id="FSRK01000001">
    <property type="protein sequence ID" value="SIN83011.1"/>
    <property type="molecule type" value="Genomic_DNA"/>
</dbReference>
<dbReference type="InterPro" id="IPR037066">
    <property type="entry name" value="Plug_dom_sf"/>
</dbReference>
<comment type="subcellular location">
    <subcellularLocation>
        <location evidence="1 7">Cell outer membrane</location>
        <topology evidence="1 7">Multi-pass membrane protein</topology>
    </subcellularLocation>
</comment>
<dbReference type="Gene3D" id="2.60.40.1120">
    <property type="entry name" value="Carboxypeptidase-like, regulatory domain"/>
    <property type="match status" value="1"/>
</dbReference>
<dbReference type="SUPFAM" id="SSF56935">
    <property type="entry name" value="Porins"/>
    <property type="match status" value="1"/>
</dbReference>
<dbReference type="RefSeq" id="WP_074233464.1">
    <property type="nucleotide sequence ID" value="NZ_FSRK01000001.1"/>
</dbReference>
<dbReference type="InterPro" id="IPR008969">
    <property type="entry name" value="CarboxyPept-like_regulatory"/>
</dbReference>
<comment type="similarity">
    <text evidence="7">Belongs to the TonB-dependent receptor family.</text>
</comment>
<evidence type="ECO:0000256" key="3">
    <source>
        <dbReference type="ARBA" id="ARBA00022452"/>
    </source>
</evidence>
<dbReference type="PROSITE" id="PS52016">
    <property type="entry name" value="TONB_DEPENDENT_REC_3"/>
    <property type="match status" value="1"/>
</dbReference>
<dbReference type="NCBIfam" id="TIGR04057">
    <property type="entry name" value="SusC_RagA_signa"/>
    <property type="match status" value="1"/>
</dbReference>
<evidence type="ECO:0000256" key="2">
    <source>
        <dbReference type="ARBA" id="ARBA00022448"/>
    </source>
</evidence>
<protein>
    <submittedName>
        <fullName evidence="9">TonB-linked outer membrane protein, SusC/RagA family</fullName>
    </submittedName>
</protein>